<dbReference type="PATRIC" id="fig|106634.4.peg.2043"/>
<dbReference type="KEGG" id="tvr:TVD_09970"/>
<evidence type="ECO:0000256" key="1">
    <source>
        <dbReference type="ARBA" id="ARBA00001974"/>
    </source>
</evidence>
<dbReference type="InterPro" id="IPR010971">
    <property type="entry name" value="UbiH/COQ6"/>
</dbReference>
<evidence type="ECO:0000256" key="4">
    <source>
        <dbReference type="ARBA" id="ARBA00022630"/>
    </source>
</evidence>
<keyword evidence="9" id="KW-0830">Ubiquinone</keyword>
<organism evidence="9 10">
    <name type="scientific">Thioalkalivibrio versutus</name>
    <dbReference type="NCBI Taxonomy" id="106634"/>
    <lineage>
        <taxon>Bacteria</taxon>
        <taxon>Pseudomonadati</taxon>
        <taxon>Pseudomonadota</taxon>
        <taxon>Gammaproteobacteria</taxon>
        <taxon>Chromatiales</taxon>
        <taxon>Ectothiorhodospiraceae</taxon>
        <taxon>Thioalkalivibrio</taxon>
    </lineage>
</organism>
<evidence type="ECO:0000256" key="3">
    <source>
        <dbReference type="ARBA" id="ARBA00005349"/>
    </source>
</evidence>
<dbReference type="UniPathway" id="UPA00232"/>
<dbReference type="PANTHER" id="PTHR43876:SF8">
    <property type="entry name" value="2-OCTAPRENYL-6-METHOXYPHENOL HYDROXYLASE"/>
    <property type="match status" value="1"/>
</dbReference>
<keyword evidence="6" id="KW-0560">Oxidoreductase</keyword>
<dbReference type="PRINTS" id="PR00420">
    <property type="entry name" value="RNGMNOXGNASE"/>
</dbReference>
<sequence length="420" mass="43910">MTTNTCDIAIVGGGPVGGLAACTLARAGYAVTLFERGAPPAPDAHANDTRGYALAAGSVQFLDDLGYWAPLAERATAIRSIVVSRRGGLGRVHLNAADHGRHALGQVVPAVALEPMLDAACRDAGVDVRHHSTLAGVGEVTDGQRALRIHGAEGESAWAARLILAADGIQSPTRKALGLPVNRLRYAADALVFDVLPARPHNGQAFERFTDEGPLALLPQADGRMNVVWVAPPETCERRLELDEVERLRELQARFGWTLGRLRPAGRVVRFPLERVHAPEPVADRALLLGNAAHAVHPVAGQGLNLALRDVASLLGALREGRGQGGAPGFVADPGAPATLAAYARARRGDVNGVVAATDFLARGMLHAAGLRGHALGSGMMAVDRLRPARDRLAQAAMGLGPLPRHTARHLARPDAGGGA</sequence>
<dbReference type="OrthoDB" id="9769565at2"/>
<dbReference type="SUPFAM" id="SSF51905">
    <property type="entry name" value="FAD/NAD(P)-binding domain"/>
    <property type="match status" value="1"/>
</dbReference>
<evidence type="ECO:0000256" key="7">
    <source>
        <dbReference type="ARBA" id="ARBA00023033"/>
    </source>
</evidence>
<evidence type="ECO:0000313" key="9">
    <source>
        <dbReference type="EMBL" id="AKJ95663.1"/>
    </source>
</evidence>
<dbReference type="GO" id="GO:0008681">
    <property type="term" value="F:2-octaprenyl-6-methoxyphenol hydroxylase activity"/>
    <property type="evidence" value="ECO:0007669"/>
    <property type="project" value="TreeGrafter"/>
</dbReference>
<comment type="similarity">
    <text evidence="3">Belongs to the UbiH/COQ6 family.</text>
</comment>
<comment type="pathway">
    <text evidence="2">Cofactor biosynthesis; ubiquinone biosynthesis.</text>
</comment>
<dbReference type="InterPro" id="IPR036188">
    <property type="entry name" value="FAD/NAD-bd_sf"/>
</dbReference>
<dbReference type="InterPro" id="IPR002938">
    <property type="entry name" value="FAD-bd"/>
</dbReference>
<reference evidence="9 10" key="1">
    <citation type="submission" date="2015-04" db="EMBL/GenBank/DDBJ databases">
        <title>Complete Sequence for the Genome of the Thioalkalivibrio versutus D301.</title>
        <authorList>
            <person name="Mu T."/>
            <person name="Zhou J."/>
            <person name="Xu X."/>
        </authorList>
    </citation>
    <scope>NUCLEOTIDE SEQUENCE [LARGE SCALE GENOMIC DNA]</scope>
    <source>
        <strain evidence="9 10">D301</strain>
    </source>
</reference>
<dbReference type="STRING" id="106634.TVD_09970"/>
<proteinExistence type="inferred from homology"/>
<evidence type="ECO:0000313" key="10">
    <source>
        <dbReference type="Proteomes" id="UP000064201"/>
    </source>
</evidence>
<keyword evidence="4" id="KW-0285">Flavoprotein</keyword>
<dbReference type="EMBL" id="CP011367">
    <property type="protein sequence ID" value="AKJ95663.1"/>
    <property type="molecule type" value="Genomic_DNA"/>
</dbReference>
<dbReference type="RefSeq" id="WP_047251528.1">
    <property type="nucleotide sequence ID" value="NZ_CP011367.1"/>
</dbReference>
<name>A0A0G3G386_9GAMM</name>
<comment type="cofactor">
    <cofactor evidence="1">
        <name>FAD</name>
        <dbReference type="ChEBI" id="CHEBI:57692"/>
    </cofactor>
</comment>
<dbReference type="GO" id="GO:0071949">
    <property type="term" value="F:FAD binding"/>
    <property type="evidence" value="ECO:0007669"/>
    <property type="project" value="InterPro"/>
</dbReference>
<evidence type="ECO:0000256" key="6">
    <source>
        <dbReference type="ARBA" id="ARBA00023002"/>
    </source>
</evidence>
<dbReference type="NCBIfam" id="TIGR01988">
    <property type="entry name" value="Ubi-OHases"/>
    <property type="match status" value="1"/>
</dbReference>
<protein>
    <submittedName>
        <fullName evidence="9">Ubiquinone biosynthesis protein UbiH</fullName>
    </submittedName>
</protein>
<feature type="domain" description="FAD-binding" evidence="8">
    <location>
        <begin position="6"/>
        <end position="318"/>
    </location>
</feature>
<keyword evidence="7" id="KW-0503">Monooxygenase</keyword>
<accession>A0A0G3G386</accession>
<dbReference type="Proteomes" id="UP000064201">
    <property type="component" value="Chromosome"/>
</dbReference>
<evidence type="ECO:0000259" key="8">
    <source>
        <dbReference type="Pfam" id="PF01494"/>
    </source>
</evidence>
<dbReference type="PANTHER" id="PTHR43876">
    <property type="entry name" value="UBIQUINONE BIOSYNTHESIS MONOOXYGENASE COQ6, MITOCHONDRIAL"/>
    <property type="match status" value="1"/>
</dbReference>
<dbReference type="AlphaFoldDB" id="A0A0G3G386"/>
<keyword evidence="5" id="KW-0274">FAD</keyword>
<keyword evidence="10" id="KW-1185">Reference proteome</keyword>
<evidence type="ECO:0000256" key="2">
    <source>
        <dbReference type="ARBA" id="ARBA00004749"/>
    </source>
</evidence>
<dbReference type="InterPro" id="IPR051205">
    <property type="entry name" value="UbiH/COQ6_monooxygenase"/>
</dbReference>
<evidence type="ECO:0000256" key="5">
    <source>
        <dbReference type="ARBA" id="ARBA00022827"/>
    </source>
</evidence>
<dbReference type="Gene3D" id="3.50.50.60">
    <property type="entry name" value="FAD/NAD(P)-binding domain"/>
    <property type="match status" value="2"/>
</dbReference>
<gene>
    <name evidence="9" type="ORF">TVD_09970</name>
</gene>
<dbReference type="GO" id="GO:0006744">
    <property type="term" value="P:ubiquinone biosynthetic process"/>
    <property type="evidence" value="ECO:0007669"/>
    <property type="project" value="UniProtKB-UniPathway"/>
</dbReference>
<dbReference type="Pfam" id="PF01494">
    <property type="entry name" value="FAD_binding_3"/>
    <property type="match status" value="1"/>
</dbReference>